<dbReference type="AlphaFoldDB" id="A0A6J6M0K0"/>
<dbReference type="Gene3D" id="3.90.1150.10">
    <property type="entry name" value="Aspartate Aminotransferase, domain 1"/>
    <property type="match status" value="1"/>
</dbReference>
<dbReference type="GO" id="GO:0006569">
    <property type="term" value="P:L-tryptophan catabolic process"/>
    <property type="evidence" value="ECO:0007669"/>
    <property type="project" value="InterPro"/>
</dbReference>
<dbReference type="GO" id="GO:0030429">
    <property type="term" value="F:kynureninase activity"/>
    <property type="evidence" value="ECO:0007669"/>
    <property type="project" value="InterPro"/>
</dbReference>
<dbReference type="GO" id="GO:0009435">
    <property type="term" value="P:NAD+ biosynthetic process"/>
    <property type="evidence" value="ECO:0007669"/>
    <property type="project" value="InterPro"/>
</dbReference>
<dbReference type="GO" id="GO:0030170">
    <property type="term" value="F:pyridoxal phosphate binding"/>
    <property type="evidence" value="ECO:0007669"/>
    <property type="project" value="InterPro"/>
</dbReference>
<dbReference type="Pfam" id="PF22580">
    <property type="entry name" value="KYNU_C"/>
    <property type="match status" value="1"/>
</dbReference>
<protein>
    <submittedName>
        <fullName evidence="2">Unannotated protein</fullName>
    </submittedName>
</protein>
<dbReference type="InterPro" id="IPR010111">
    <property type="entry name" value="Kynureninase"/>
</dbReference>
<organism evidence="2">
    <name type="scientific">freshwater metagenome</name>
    <dbReference type="NCBI Taxonomy" id="449393"/>
    <lineage>
        <taxon>unclassified sequences</taxon>
        <taxon>metagenomes</taxon>
        <taxon>ecological metagenomes</taxon>
    </lineage>
</organism>
<dbReference type="GO" id="GO:0005737">
    <property type="term" value="C:cytoplasm"/>
    <property type="evidence" value="ECO:0007669"/>
    <property type="project" value="InterPro"/>
</dbReference>
<reference evidence="2" key="1">
    <citation type="submission" date="2020-05" db="EMBL/GenBank/DDBJ databases">
        <authorList>
            <person name="Chiriac C."/>
            <person name="Salcher M."/>
            <person name="Ghai R."/>
            <person name="Kavagutti S V."/>
        </authorList>
    </citation>
    <scope>NUCLEOTIDE SEQUENCE</scope>
</reference>
<keyword evidence="1" id="KW-0663">Pyridoxal phosphate</keyword>
<sequence>MRIFGNVIGDFRQPDCIRLAISPLPTSYVEVFDGFERIRDLVVTKKYLEVGEASTRVT</sequence>
<accession>A0A6J6M0K0</accession>
<dbReference type="InterPro" id="IPR015422">
    <property type="entry name" value="PyrdxlP-dep_Trfase_small"/>
</dbReference>
<dbReference type="EMBL" id="CAEZWU010000076">
    <property type="protein sequence ID" value="CAB4667600.1"/>
    <property type="molecule type" value="Genomic_DNA"/>
</dbReference>
<gene>
    <name evidence="2" type="ORF">UFOPK2292_00633</name>
</gene>
<proteinExistence type="predicted"/>
<evidence type="ECO:0000313" key="2">
    <source>
        <dbReference type="EMBL" id="CAB4667600.1"/>
    </source>
</evidence>
<name>A0A6J6M0K0_9ZZZZ</name>
<evidence type="ECO:0000256" key="1">
    <source>
        <dbReference type="ARBA" id="ARBA00022898"/>
    </source>
</evidence>